<dbReference type="Proteomes" id="UP001262032">
    <property type="component" value="Unassembled WGS sequence"/>
</dbReference>
<proteinExistence type="predicted"/>
<name>A0AAW8NCE7_PSEOX</name>
<reference evidence="1" key="1">
    <citation type="submission" date="2023-07" db="EMBL/GenBank/DDBJ databases">
        <title>Sorghum-associated microbial communities from plants grown in Nebraska, USA.</title>
        <authorList>
            <person name="Schachtman D."/>
        </authorList>
    </citation>
    <scope>NUCLEOTIDE SEQUENCE</scope>
    <source>
        <strain evidence="1">BE261</strain>
    </source>
</reference>
<dbReference type="AlphaFoldDB" id="A0AAW8NCE7"/>
<sequence>MDSFPRIVGKGVETVAHVVNRFMGLTDRLRFFFGPAARLDPDTPVVHRHDAFEQASEEELSHFVVETDAAGHHYAVRREDLEKQG</sequence>
<accession>A0AAW8NCE7</accession>
<evidence type="ECO:0000313" key="2">
    <source>
        <dbReference type="Proteomes" id="UP001262032"/>
    </source>
</evidence>
<evidence type="ECO:0000313" key="1">
    <source>
        <dbReference type="EMBL" id="MDR7164039.1"/>
    </source>
</evidence>
<gene>
    <name evidence="1" type="ORF">J2X12_002058</name>
</gene>
<protein>
    <submittedName>
        <fullName evidence="1">Uncharacterized protein</fullName>
    </submittedName>
</protein>
<comment type="caution">
    <text evidence="1">The sequence shown here is derived from an EMBL/GenBank/DDBJ whole genome shotgun (WGS) entry which is preliminary data.</text>
</comment>
<organism evidence="1 2">
    <name type="scientific">Pseudarthrobacter oxydans</name>
    <name type="common">Arthrobacter oxydans</name>
    <dbReference type="NCBI Taxonomy" id="1671"/>
    <lineage>
        <taxon>Bacteria</taxon>
        <taxon>Bacillati</taxon>
        <taxon>Actinomycetota</taxon>
        <taxon>Actinomycetes</taxon>
        <taxon>Micrococcales</taxon>
        <taxon>Micrococcaceae</taxon>
        <taxon>Pseudarthrobacter</taxon>
    </lineage>
</organism>
<dbReference type="EMBL" id="JAVDWN010000006">
    <property type="protein sequence ID" value="MDR7164039.1"/>
    <property type="molecule type" value="Genomic_DNA"/>
</dbReference>